<organism evidence="4 5">
    <name type="scientific">candidate division TA06 bacterium</name>
    <dbReference type="NCBI Taxonomy" id="2250710"/>
    <lineage>
        <taxon>Bacteria</taxon>
        <taxon>Bacteria division TA06</taxon>
    </lineage>
</organism>
<keyword evidence="1" id="KW-0812">Transmembrane</keyword>
<dbReference type="Proteomes" id="UP000736328">
    <property type="component" value="Unassembled WGS sequence"/>
</dbReference>
<feature type="domain" description="Fibronectin type-III" evidence="3">
    <location>
        <begin position="23"/>
        <end position="122"/>
    </location>
</feature>
<feature type="transmembrane region" description="Helical" evidence="1">
    <location>
        <begin position="350"/>
        <end position="372"/>
    </location>
</feature>
<feature type="signal peptide" evidence="2">
    <location>
        <begin position="1"/>
        <end position="20"/>
    </location>
</feature>
<dbReference type="CDD" id="cd00063">
    <property type="entry name" value="FN3"/>
    <property type="match status" value="1"/>
</dbReference>
<dbReference type="Pfam" id="PF20539">
    <property type="entry name" value="DUF6754"/>
    <property type="match status" value="1"/>
</dbReference>
<feature type="transmembrane region" description="Helical" evidence="1">
    <location>
        <begin position="129"/>
        <end position="148"/>
    </location>
</feature>
<evidence type="ECO:0000313" key="5">
    <source>
        <dbReference type="Proteomes" id="UP000736328"/>
    </source>
</evidence>
<name>A0A933I942_UNCT6</name>
<dbReference type="InterPro" id="IPR036116">
    <property type="entry name" value="FN3_sf"/>
</dbReference>
<keyword evidence="2" id="KW-0732">Signal</keyword>
<dbReference type="Gene3D" id="2.60.40.10">
    <property type="entry name" value="Immunoglobulins"/>
    <property type="match status" value="1"/>
</dbReference>
<evidence type="ECO:0000259" key="3">
    <source>
        <dbReference type="PROSITE" id="PS50853"/>
    </source>
</evidence>
<sequence>MGKLKMVFLACLLLPVLALGLEPPTDLILKDAPNDDGSTVIVKWKLSASENEPSFAGYNIERSEFPADSFKMIAWVPKGTEVHEDNSIEVMGQSYYYRIAAVTESGDSALSAIAGPIATTQSWFNTGKLNTLFGTVLFISITILYIFWARRGNLFIRRIAGLDAVEEAVGRATEMGKPILYCNGIGLIDYISTVASLNILAQVTKKIAQYDTPITVPTADPVVHAVAREMVKEGYNSAGRPDLFKEDGVYFITSDQMGYAAALAGIMSRATPATNFFMGYYAAESLVLAESGAATGAIQIAGTDQISQLPFFITACDYTLIGEELYAASAYLSKEPLLVGSLKGQDACKLLIVFFVLFGTIWAVLFHSDFIYKLFSVN</sequence>
<keyword evidence="1" id="KW-0472">Membrane</keyword>
<accession>A0A933I942</accession>
<dbReference type="EMBL" id="JACQXR010000033">
    <property type="protein sequence ID" value="MBI4726120.1"/>
    <property type="molecule type" value="Genomic_DNA"/>
</dbReference>
<feature type="chain" id="PRO_5036759487" evidence="2">
    <location>
        <begin position="21"/>
        <end position="378"/>
    </location>
</feature>
<comment type="caution">
    <text evidence="4">The sequence shown here is derived from an EMBL/GenBank/DDBJ whole genome shotgun (WGS) entry which is preliminary data.</text>
</comment>
<gene>
    <name evidence="4" type="ORF">HY768_02660</name>
</gene>
<dbReference type="PROSITE" id="PS50853">
    <property type="entry name" value="FN3"/>
    <property type="match status" value="1"/>
</dbReference>
<evidence type="ECO:0000313" key="4">
    <source>
        <dbReference type="EMBL" id="MBI4726120.1"/>
    </source>
</evidence>
<evidence type="ECO:0000256" key="1">
    <source>
        <dbReference type="SAM" id="Phobius"/>
    </source>
</evidence>
<evidence type="ECO:0000256" key="2">
    <source>
        <dbReference type="SAM" id="SignalP"/>
    </source>
</evidence>
<reference evidence="4" key="1">
    <citation type="submission" date="2020-07" db="EMBL/GenBank/DDBJ databases">
        <title>Huge and variable diversity of episymbiotic CPR bacteria and DPANN archaea in groundwater ecosystems.</title>
        <authorList>
            <person name="He C.Y."/>
            <person name="Keren R."/>
            <person name="Whittaker M."/>
            <person name="Farag I.F."/>
            <person name="Doudna J."/>
            <person name="Cate J.H.D."/>
            <person name="Banfield J.F."/>
        </authorList>
    </citation>
    <scope>NUCLEOTIDE SEQUENCE</scope>
    <source>
        <strain evidence="4">NC_groundwater_1520_Pr4_B-0.1um_53_5</strain>
    </source>
</reference>
<dbReference type="SUPFAM" id="SSF49265">
    <property type="entry name" value="Fibronectin type III"/>
    <property type="match status" value="1"/>
</dbReference>
<keyword evidence="1" id="KW-1133">Transmembrane helix</keyword>
<dbReference type="InterPro" id="IPR013783">
    <property type="entry name" value="Ig-like_fold"/>
</dbReference>
<proteinExistence type="predicted"/>
<dbReference type="InterPro" id="IPR003961">
    <property type="entry name" value="FN3_dom"/>
</dbReference>
<dbReference type="AlphaFoldDB" id="A0A933I942"/>
<dbReference type="InterPro" id="IPR046642">
    <property type="entry name" value="DUF6754"/>
</dbReference>
<protein>
    <submittedName>
        <fullName evidence="4">Fibronectin type III domain-containing protein</fullName>
    </submittedName>
</protein>